<dbReference type="AlphaFoldDB" id="A0A2K2FX19"/>
<accession>A0A2K2FX19</accession>
<comment type="caution">
    <text evidence="2">The sequence shown here is derived from an EMBL/GenBank/DDBJ whole genome shotgun (WGS) entry which is preliminary data.</text>
</comment>
<dbReference type="Proteomes" id="UP000236327">
    <property type="component" value="Unassembled WGS sequence"/>
</dbReference>
<keyword evidence="3" id="KW-1185">Reference proteome</keyword>
<dbReference type="OrthoDB" id="9811812at2"/>
<evidence type="ECO:0000313" key="3">
    <source>
        <dbReference type="Proteomes" id="UP000236327"/>
    </source>
</evidence>
<reference evidence="2 3" key="1">
    <citation type="submission" date="2016-05" db="EMBL/GenBank/DDBJ databases">
        <title>Complete genome sequence of Novosphingobium guangzhouense SA925(T).</title>
        <authorList>
            <person name="Sha S."/>
        </authorList>
    </citation>
    <scope>NUCLEOTIDE SEQUENCE [LARGE SCALE GENOMIC DNA]</scope>
    <source>
        <strain evidence="2 3">SA925</strain>
    </source>
</reference>
<dbReference type="InterPro" id="IPR014922">
    <property type="entry name" value="YdhG-like"/>
</dbReference>
<name>A0A2K2FX19_9SPHN</name>
<sequence>MAEAKLLSGGNPQIAKGEGEGPVRAYIDAMPGWKNRVGNVLAAAIERAVPGTAKAVRWNSPFYGVEGQGWFTSFHCFEKYVKVTFFQGAALRPVPPGKSKQENVRYLDIRETDDIDVVQLEDWMKQASQLPGARL</sequence>
<proteinExistence type="predicted"/>
<dbReference type="SUPFAM" id="SSF159888">
    <property type="entry name" value="YdhG-like"/>
    <property type="match status" value="1"/>
</dbReference>
<dbReference type="GO" id="GO:0016301">
    <property type="term" value="F:kinase activity"/>
    <property type="evidence" value="ECO:0007669"/>
    <property type="project" value="UniProtKB-KW"/>
</dbReference>
<dbReference type="Pfam" id="PF08818">
    <property type="entry name" value="DUF1801"/>
    <property type="match status" value="1"/>
</dbReference>
<evidence type="ECO:0000313" key="2">
    <source>
        <dbReference type="EMBL" id="PNU03310.1"/>
    </source>
</evidence>
<keyword evidence="2" id="KW-0418">Kinase</keyword>
<keyword evidence="2" id="KW-0808">Transferase</keyword>
<gene>
    <name evidence="2" type="ORF">A8V01_06125</name>
</gene>
<dbReference type="EMBL" id="LYMM01000051">
    <property type="protein sequence ID" value="PNU03310.1"/>
    <property type="molecule type" value="Genomic_DNA"/>
</dbReference>
<feature type="domain" description="YdhG-like" evidence="1">
    <location>
        <begin position="39"/>
        <end position="127"/>
    </location>
</feature>
<evidence type="ECO:0000259" key="1">
    <source>
        <dbReference type="Pfam" id="PF08818"/>
    </source>
</evidence>
<protein>
    <submittedName>
        <fullName evidence="2">Histidine kinase</fullName>
    </submittedName>
</protein>
<organism evidence="2 3">
    <name type="scientific">Novosphingobium guangzhouense</name>
    <dbReference type="NCBI Taxonomy" id="1850347"/>
    <lineage>
        <taxon>Bacteria</taxon>
        <taxon>Pseudomonadati</taxon>
        <taxon>Pseudomonadota</taxon>
        <taxon>Alphaproteobacteria</taxon>
        <taxon>Sphingomonadales</taxon>
        <taxon>Sphingomonadaceae</taxon>
        <taxon>Novosphingobium</taxon>
    </lineage>
</organism>
<dbReference type="RefSeq" id="WP_103097615.1">
    <property type="nucleotide sequence ID" value="NZ_LYMM01000051.1"/>
</dbReference>